<accession>A0A0D7EGI3</accession>
<evidence type="ECO:0008006" key="3">
    <source>
        <dbReference type="Google" id="ProtNLM"/>
    </source>
</evidence>
<dbReference type="RefSeq" id="WP_044414621.1">
    <property type="nucleotide sequence ID" value="NZ_JXXE01000398.1"/>
</dbReference>
<proteinExistence type="predicted"/>
<dbReference type="Pfam" id="PF10098">
    <property type="entry name" value="DUF2336"/>
    <property type="match status" value="1"/>
</dbReference>
<organism evidence="1 2">
    <name type="scientific">Rhodopseudomonas palustris</name>
    <dbReference type="NCBI Taxonomy" id="1076"/>
    <lineage>
        <taxon>Bacteria</taxon>
        <taxon>Pseudomonadati</taxon>
        <taxon>Pseudomonadota</taxon>
        <taxon>Alphaproteobacteria</taxon>
        <taxon>Hyphomicrobiales</taxon>
        <taxon>Nitrobacteraceae</taxon>
        <taxon>Rhodopseudomonas</taxon>
    </lineage>
</organism>
<dbReference type="AlphaFoldDB" id="A0A0D7EGI3"/>
<sequence length="361" mass="38718">MLAAHSLISGLDDVVNHDDPMRRAEALRKVSELFVQGAAVFRADHVALFDGVLTRLLNGAETDVRSELAARFAALTHAPPDLLRQLVGDEDIGIAGPLLRHSPLIDDLTLVEISRSRGQTHLMAISERPLVSPLITDVIVRRGDRDVVRKIAGNAGAQFSTAGFNGLVRRSAQDGVLALAVGQRDDLSAPLLKDLLACSADGVRRRLFDAARPSAKIAINRAMSELSSAPTRPKVERDYGAAQRAVVALLNAGALTEAAVLDFARSFHHEETVAALSALSGLRLATLDQLLSGERNDPVLILGKALGFGWAAVRAMIGLRSGPARGPSPADLEEARQNFERLAPATAQRVLGFWRTRQSDE</sequence>
<dbReference type="OrthoDB" id="7888976at2"/>
<reference evidence="1 2" key="1">
    <citation type="submission" date="2014-11" db="EMBL/GenBank/DDBJ databases">
        <title>Genomics and ecophysiology of heterotrophic nitrogen fixing bacteria isolated from estuarine surface water.</title>
        <authorList>
            <person name="Bentzon-Tilia M."/>
            <person name="Severin I."/>
            <person name="Hansen L.H."/>
            <person name="Riemann L."/>
        </authorList>
    </citation>
    <scope>NUCLEOTIDE SEQUENCE [LARGE SCALE GENOMIC DNA]</scope>
    <source>
        <strain evidence="1 2">BAL398</strain>
    </source>
</reference>
<comment type="caution">
    <text evidence="1">The sequence shown here is derived from an EMBL/GenBank/DDBJ whole genome shotgun (WGS) entry which is preliminary data.</text>
</comment>
<dbReference type="EMBL" id="JXXE01000398">
    <property type="protein sequence ID" value="KIZ39756.1"/>
    <property type="molecule type" value="Genomic_DNA"/>
</dbReference>
<name>A0A0D7EGI3_RHOPL</name>
<dbReference type="Proteomes" id="UP000032515">
    <property type="component" value="Unassembled WGS sequence"/>
</dbReference>
<evidence type="ECO:0000313" key="2">
    <source>
        <dbReference type="Proteomes" id="UP000032515"/>
    </source>
</evidence>
<gene>
    <name evidence="1" type="ORF">OO17_19455</name>
</gene>
<evidence type="ECO:0000313" key="1">
    <source>
        <dbReference type="EMBL" id="KIZ39756.1"/>
    </source>
</evidence>
<protein>
    <recommendedName>
        <fullName evidence="3">DUF2336 domain-containing protein</fullName>
    </recommendedName>
</protein>
<dbReference type="InterPro" id="IPR019285">
    <property type="entry name" value="DUF2336"/>
</dbReference>
<dbReference type="PATRIC" id="fig|1076.23.peg.4473"/>